<evidence type="ECO:0000313" key="1">
    <source>
        <dbReference type="EMBL" id="BDQ34818.1"/>
    </source>
</evidence>
<keyword evidence="2" id="KW-1185">Reference proteome</keyword>
<sequence length="95" mass="10618">MPVYEICTPLGHCEKAKLEIECGNIYSSFLVFTNGMRWNYTSDLSDSGESVTVEKLVFDTNSGTNSYMTLCTGSTNECSEWTYKEIESSAVEKSQ</sequence>
<evidence type="ECO:0000313" key="2">
    <source>
        <dbReference type="Proteomes" id="UP001061361"/>
    </source>
</evidence>
<proteinExistence type="predicted"/>
<name>A0ABM8ATI0_9BACT</name>
<organism evidence="1 2">
    <name type="scientific">Pseudodesulfovibrio portus</name>
    <dbReference type="NCBI Taxonomy" id="231439"/>
    <lineage>
        <taxon>Bacteria</taxon>
        <taxon>Pseudomonadati</taxon>
        <taxon>Thermodesulfobacteriota</taxon>
        <taxon>Desulfovibrionia</taxon>
        <taxon>Desulfovibrionales</taxon>
        <taxon>Desulfovibrionaceae</taxon>
    </lineage>
</organism>
<reference evidence="1" key="1">
    <citation type="submission" date="2022-08" db="EMBL/GenBank/DDBJ databases">
        <title>Genome Sequence of the sulphate-reducing bacterium, Pseudodesulfovibrio portus JCM14722.</title>
        <authorList>
            <person name="Kondo R."/>
            <person name="Kataoka T."/>
        </authorList>
    </citation>
    <scope>NUCLEOTIDE SEQUENCE</scope>
    <source>
        <strain evidence="1">JCM 14722</strain>
    </source>
</reference>
<gene>
    <name evidence="1" type="ORF">JCM14722_23600</name>
</gene>
<dbReference type="Proteomes" id="UP001061361">
    <property type="component" value="Chromosome"/>
</dbReference>
<protein>
    <submittedName>
        <fullName evidence="1">Uncharacterized protein</fullName>
    </submittedName>
</protein>
<dbReference type="EMBL" id="AP026708">
    <property type="protein sequence ID" value="BDQ34818.1"/>
    <property type="molecule type" value="Genomic_DNA"/>
</dbReference>
<accession>A0ABM8ATI0</accession>